<gene>
    <name evidence="2" type="ORF">V7F78_12360</name>
</gene>
<name>A0AB35XP08_9ACTN</name>
<evidence type="ECO:0000313" key="3">
    <source>
        <dbReference type="Proteomes" id="UP001309299"/>
    </source>
</evidence>
<dbReference type="AlphaFoldDB" id="A0AB35XP08"/>
<reference evidence="2" key="1">
    <citation type="submission" date="2024-02" db="EMBL/GenBank/DDBJ databases">
        <title>Bacterial skin colonization with Propionibacterium avidum as a risk factor for Periprosthetic Joint Infections - a single-center prospective study.</title>
        <authorList>
            <person name="Achermann Y."/>
        </authorList>
    </citation>
    <scope>NUCLEOTIDE SEQUENCE</scope>
    <source>
        <strain evidence="2">PAVI-2017310195</strain>
    </source>
</reference>
<accession>A0AB35XP08</accession>
<evidence type="ECO:0008006" key="4">
    <source>
        <dbReference type="Google" id="ProtNLM"/>
    </source>
</evidence>
<protein>
    <recommendedName>
        <fullName evidence="4">Lipoprotein</fullName>
    </recommendedName>
</protein>
<proteinExistence type="predicted"/>
<feature type="region of interest" description="Disordered" evidence="1">
    <location>
        <begin position="14"/>
        <end position="39"/>
    </location>
</feature>
<sequence>MSALAVGVVGLSGCGGQQGETSPSPEVKVTSSAAARSACRDSSMTSRAEKLTTSNVDSLKGHKAWGCAIGGDDDGEVMQFETITQADVDAMKKDPIMADVPVPTGSSCDVPHGAVYLLFLEDGRIFQHRLVECSYNDEK</sequence>
<dbReference type="EMBL" id="JBAKUA010000031">
    <property type="protein sequence ID" value="MEH1547767.1"/>
    <property type="molecule type" value="Genomic_DNA"/>
</dbReference>
<comment type="caution">
    <text evidence="2">The sequence shown here is derived from an EMBL/GenBank/DDBJ whole genome shotgun (WGS) entry which is preliminary data.</text>
</comment>
<dbReference type="Proteomes" id="UP001309299">
    <property type="component" value="Unassembled WGS sequence"/>
</dbReference>
<evidence type="ECO:0000256" key="1">
    <source>
        <dbReference type="SAM" id="MobiDB-lite"/>
    </source>
</evidence>
<organism evidence="2 3">
    <name type="scientific">Cutibacterium avidum</name>
    <dbReference type="NCBI Taxonomy" id="33010"/>
    <lineage>
        <taxon>Bacteria</taxon>
        <taxon>Bacillati</taxon>
        <taxon>Actinomycetota</taxon>
        <taxon>Actinomycetes</taxon>
        <taxon>Propionibacteriales</taxon>
        <taxon>Propionibacteriaceae</taxon>
        <taxon>Cutibacterium</taxon>
    </lineage>
</organism>
<evidence type="ECO:0000313" key="2">
    <source>
        <dbReference type="EMBL" id="MEH1547767.1"/>
    </source>
</evidence>
<dbReference type="RefSeq" id="WP_334353541.1">
    <property type="nucleotide sequence ID" value="NZ_JBAKUA010000031.1"/>
</dbReference>